<organism evidence="1 2">
    <name type="scientific">Rhabditophanes sp. KR3021</name>
    <dbReference type="NCBI Taxonomy" id="114890"/>
    <lineage>
        <taxon>Eukaryota</taxon>
        <taxon>Metazoa</taxon>
        <taxon>Ecdysozoa</taxon>
        <taxon>Nematoda</taxon>
        <taxon>Chromadorea</taxon>
        <taxon>Rhabditida</taxon>
        <taxon>Tylenchina</taxon>
        <taxon>Panagrolaimomorpha</taxon>
        <taxon>Strongyloidoidea</taxon>
        <taxon>Alloionematidae</taxon>
        <taxon>Rhabditophanes</taxon>
    </lineage>
</organism>
<accession>A0AC35U0X6</accession>
<name>A0AC35U0X6_9BILA</name>
<evidence type="ECO:0000313" key="1">
    <source>
        <dbReference type="Proteomes" id="UP000095286"/>
    </source>
</evidence>
<evidence type="ECO:0000313" key="2">
    <source>
        <dbReference type="WBParaSite" id="RSKR_0000655400.1"/>
    </source>
</evidence>
<protein>
    <submittedName>
        <fullName evidence="2">Heat shock protein 70</fullName>
    </submittedName>
</protein>
<dbReference type="WBParaSite" id="RSKR_0000655400.1">
    <property type="protein sequence ID" value="RSKR_0000655400.1"/>
    <property type="gene ID" value="RSKR_0000655400"/>
</dbReference>
<dbReference type="Proteomes" id="UP000095286">
    <property type="component" value="Unplaced"/>
</dbReference>
<reference evidence="2" key="1">
    <citation type="submission" date="2016-11" db="UniProtKB">
        <authorList>
            <consortium name="WormBaseParasite"/>
        </authorList>
    </citation>
    <scope>IDENTIFICATION</scope>
    <source>
        <strain evidence="2">KR3021</strain>
    </source>
</reference>
<sequence length="549" mass="61312">MASYVIGIDLGTTYSCVAVYKDQKVMIITNEHGLRTTPSVVCFIDAEILVGQEALDMLAINPTNVIYDSKRLIGRIYTDPIVQGDVKNYPFKVTNGKDDRCLISVERNEADGKKTKLYTPEEIAAHVLKDLKKTAERSLGCKITEAVITVPAYFNNCQKQATKNAGEIAGLKVLKVLTEPTSAALLYAHNRKDTVNGLVLVFDLGGGTLDVSIVRIDNSNIEVLSTSSDTHLGGSDFDSVILEYAIAEIVKKYGIDVLDDSRAKAKLKVECEKAKRTLSITRDANIIVPNIINGIDIQIKITREIFNSLCSELFARIDKPIDQALEEAKLTKDNIDKVLLVGGSTKVPKVKEQLGKYFPADQIIQSRHPDEIVAIGAAIYASQMSSNQLQRCEKICLKDVVPLPLDVKISEEKMHCIIDKNAKSPTITIEKNSFKMTQEELDKIIAEFKDDCKRTEEFKKAHKLKNICEDIVREIEEEIEAKSDKYNLGSDFMPNAKTEIKTYTNWANQEHTVLSNTQVKSKVNIVKNAIMKIVKDPETFEELFRDMTL</sequence>
<proteinExistence type="predicted"/>